<gene>
    <name evidence="1" type="ORF">LXN57_46155</name>
</gene>
<proteinExistence type="predicted"/>
<name>A0ABT0YFT3_9ACTN</name>
<comment type="caution">
    <text evidence="1">The sequence shown here is derived from an EMBL/GenBank/DDBJ whole genome shotgun (WGS) entry which is preliminary data.</text>
</comment>
<dbReference type="RefSeq" id="WP_251804672.1">
    <property type="nucleotide sequence ID" value="NZ_JAMQOL010000088.1"/>
</dbReference>
<accession>A0ABT0YFT3</accession>
<organism evidence="1 2">
    <name type="scientific">Paractinoplanes hotanensis</name>
    <dbReference type="NCBI Taxonomy" id="2906497"/>
    <lineage>
        <taxon>Bacteria</taxon>
        <taxon>Bacillati</taxon>
        <taxon>Actinomycetota</taxon>
        <taxon>Actinomycetes</taxon>
        <taxon>Micromonosporales</taxon>
        <taxon>Micromonosporaceae</taxon>
        <taxon>Paractinoplanes</taxon>
    </lineage>
</organism>
<dbReference type="Proteomes" id="UP001523216">
    <property type="component" value="Unassembled WGS sequence"/>
</dbReference>
<evidence type="ECO:0000313" key="1">
    <source>
        <dbReference type="EMBL" id="MCM4084937.1"/>
    </source>
</evidence>
<protein>
    <submittedName>
        <fullName evidence="1">Uncharacterized protein</fullName>
    </submittedName>
</protein>
<reference evidence="1 2" key="1">
    <citation type="submission" date="2022-06" db="EMBL/GenBank/DDBJ databases">
        <title>Actinoplanes abujensis sp. nov., isolated from Nigerian arid soil.</title>
        <authorList>
            <person name="Ding P."/>
        </authorList>
    </citation>
    <scope>NUCLEOTIDE SEQUENCE [LARGE SCALE GENOMIC DNA]</scope>
    <source>
        <strain evidence="2">TRM88002</strain>
    </source>
</reference>
<sequence>MTRRVDEQPHGRWVAAASTGELVSEPDENQSLSEISGFAFPVSCTTGGEMRARALARRMERAVSWLDDQGVVPFVPALFVVGSGDWAGVTLGPPYGMPHGGDGRIVVGREAGPFWQELLVIAASHPDAEMEQRLAAAYGRPADVEPFADLLIVHQLGHLTHSEGWSRSPISSWLGEIAANLCLHGYVSEAEPESLPVLETLCEAVWEAAQGPWPVRDLDRMADALAGDGANYFWFRFGLQILARRLWESAGPTALRGVVSLLQSPVQPLGDVADVLATFDLNVGRAVLDWPHFGSDAMRNNTWTRSACDGKESVIS</sequence>
<evidence type="ECO:0000313" key="2">
    <source>
        <dbReference type="Proteomes" id="UP001523216"/>
    </source>
</evidence>
<dbReference type="EMBL" id="JAMQOL010000088">
    <property type="protein sequence ID" value="MCM4084937.1"/>
    <property type="molecule type" value="Genomic_DNA"/>
</dbReference>
<keyword evidence="2" id="KW-1185">Reference proteome</keyword>